<proteinExistence type="predicted"/>
<dbReference type="PANTHER" id="PTHR21666:SF270">
    <property type="entry name" value="MUREIN HYDROLASE ACTIVATOR ENVC"/>
    <property type="match status" value="1"/>
</dbReference>
<dbReference type="Pfam" id="PF01551">
    <property type="entry name" value="Peptidase_M23"/>
    <property type="match status" value="1"/>
</dbReference>
<feature type="domain" description="M23ase beta-sheet core" evidence="2">
    <location>
        <begin position="179"/>
        <end position="272"/>
    </location>
</feature>
<evidence type="ECO:0000313" key="3">
    <source>
        <dbReference type="EMBL" id="OHA21698.1"/>
    </source>
</evidence>
<comment type="caution">
    <text evidence="3">The sequence shown here is derived from an EMBL/GenBank/DDBJ whole genome shotgun (WGS) entry which is preliminary data.</text>
</comment>
<protein>
    <recommendedName>
        <fullName evidence="2">M23ase beta-sheet core domain-containing protein</fullName>
    </recommendedName>
</protein>
<dbReference type="CDD" id="cd12797">
    <property type="entry name" value="M23_peptidase"/>
    <property type="match status" value="1"/>
</dbReference>
<evidence type="ECO:0000256" key="1">
    <source>
        <dbReference type="SAM" id="SignalP"/>
    </source>
</evidence>
<dbReference type="GO" id="GO:0004222">
    <property type="term" value="F:metalloendopeptidase activity"/>
    <property type="evidence" value="ECO:0007669"/>
    <property type="project" value="TreeGrafter"/>
</dbReference>
<sequence>MWALLFILSAAISFPAAACAVSFRVAPKRVMQGDPLMVVVADADIPDIKSLTFFGKSVGLFLFQGKPTALIGIDLVHRMGAYTLAAQFRNGDKLQKTITIVPREKISTPLGIPEKLGGNTKVAQKNLVALLWQDNTALSRVRTTLPPWWGSSFALPLKNTAVVDPYGYSRSTGSYSIAHKGTDFRAATGTPVFAINNGFVRLAREFVIYGKTVAIDHGGRVVSFSMHLSEIKVKEGERIARGQLIGLSGESGYALGPHLHLSIRVGGVSIDPMAFFALF</sequence>
<name>A0A1G2MCV3_9BACT</name>
<dbReference type="SUPFAM" id="SSF51261">
    <property type="entry name" value="Duplicated hybrid motif"/>
    <property type="match status" value="1"/>
</dbReference>
<dbReference type="Gene3D" id="2.70.70.10">
    <property type="entry name" value="Glucose Permease (Domain IIA)"/>
    <property type="match status" value="1"/>
</dbReference>
<dbReference type="Proteomes" id="UP000176493">
    <property type="component" value="Unassembled WGS sequence"/>
</dbReference>
<accession>A0A1G2MCV3</accession>
<keyword evidence="1" id="KW-0732">Signal</keyword>
<feature type="chain" id="PRO_5009583635" description="M23ase beta-sheet core domain-containing protein" evidence="1">
    <location>
        <begin position="19"/>
        <end position="279"/>
    </location>
</feature>
<evidence type="ECO:0000313" key="4">
    <source>
        <dbReference type="Proteomes" id="UP000176493"/>
    </source>
</evidence>
<dbReference type="InterPro" id="IPR016047">
    <property type="entry name" value="M23ase_b-sheet_dom"/>
</dbReference>
<reference evidence="3 4" key="1">
    <citation type="journal article" date="2016" name="Nat. Commun.">
        <title>Thousands of microbial genomes shed light on interconnected biogeochemical processes in an aquifer system.</title>
        <authorList>
            <person name="Anantharaman K."/>
            <person name="Brown C.T."/>
            <person name="Hug L.A."/>
            <person name="Sharon I."/>
            <person name="Castelle C.J."/>
            <person name="Probst A.J."/>
            <person name="Thomas B.C."/>
            <person name="Singh A."/>
            <person name="Wilkins M.J."/>
            <person name="Karaoz U."/>
            <person name="Brodie E.L."/>
            <person name="Williams K.H."/>
            <person name="Hubbard S.S."/>
            <person name="Banfield J.F."/>
        </authorList>
    </citation>
    <scope>NUCLEOTIDE SEQUENCE [LARGE SCALE GENOMIC DNA]</scope>
</reference>
<dbReference type="InterPro" id="IPR011055">
    <property type="entry name" value="Dup_hybrid_motif"/>
</dbReference>
<dbReference type="PANTHER" id="PTHR21666">
    <property type="entry name" value="PEPTIDASE-RELATED"/>
    <property type="match status" value="1"/>
</dbReference>
<dbReference type="InterPro" id="IPR050570">
    <property type="entry name" value="Cell_wall_metabolism_enzyme"/>
</dbReference>
<dbReference type="AlphaFoldDB" id="A0A1G2MCV3"/>
<evidence type="ECO:0000259" key="2">
    <source>
        <dbReference type="Pfam" id="PF01551"/>
    </source>
</evidence>
<feature type="signal peptide" evidence="1">
    <location>
        <begin position="1"/>
        <end position="18"/>
    </location>
</feature>
<dbReference type="EMBL" id="MHRJ01000041">
    <property type="protein sequence ID" value="OHA21698.1"/>
    <property type="molecule type" value="Genomic_DNA"/>
</dbReference>
<organism evidence="3 4">
    <name type="scientific">Candidatus Taylorbacteria bacterium RIFCSPHIGHO2_02_49_25</name>
    <dbReference type="NCBI Taxonomy" id="1802305"/>
    <lineage>
        <taxon>Bacteria</taxon>
        <taxon>Candidatus Tayloriibacteriota</taxon>
    </lineage>
</organism>
<gene>
    <name evidence="3" type="ORF">A2W52_04460</name>
</gene>